<dbReference type="AlphaFoldDB" id="A0AAW1F0Y2"/>
<proteinExistence type="predicted"/>
<gene>
    <name evidence="1" type="ORF">VZT92_014530</name>
</gene>
<sequence>MYRGLCDDFRFGGWAALDFFLRRKQMSRCVSGRAGQADEVKVCPNPCCTVTVKASPPLRKPASSLTMSRGLSAI</sequence>
<accession>A0AAW1F0Y2</accession>
<keyword evidence="2" id="KW-1185">Reference proteome</keyword>
<dbReference type="EMBL" id="JBCEZU010000112">
    <property type="protein sequence ID" value="KAK9528027.1"/>
    <property type="molecule type" value="Genomic_DNA"/>
</dbReference>
<evidence type="ECO:0000313" key="1">
    <source>
        <dbReference type="EMBL" id="KAK9528027.1"/>
    </source>
</evidence>
<name>A0AAW1F0Y2_ZOAVI</name>
<organism evidence="1 2">
    <name type="scientific">Zoarces viviparus</name>
    <name type="common">Viviparous eelpout</name>
    <name type="synonym">Blennius viviparus</name>
    <dbReference type="NCBI Taxonomy" id="48416"/>
    <lineage>
        <taxon>Eukaryota</taxon>
        <taxon>Metazoa</taxon>
        <taxon>Chordata</taxon>
        <taxon>Craniata</taxon>
        <taxon>Vertebrata</taxon>
        <taxon>Euteleostomi</taxon>
        <taxon>Actinopterygii</taxon>
        <taxon>Neopterygii</taxon>
        <taxon>Teleostei</taxon>
        <taxon>Neoteleostei</taxon>
        <taxon>Acanthomorphata</taxon>
        <taxon>Eupercaria</taxon>
        <taxon>Perciformes</taxon>
        <taxon>Cottioidei</taxon>
        <taxon>Zoarcales</taxon>
        <taxon>Zoarcidae</taxon>
        <taxon>Zoarcinae</taxon>
        <taxon>Zoarces</taxon>
    </lineage>
</organism>
<dbReference type="Proteomes" id="UP001488805">
    <property type="component" value="Unassembled WGS sequence"/>
</dbReference>
<reference evidence="1 2" key="1">
    <citation type="journal article" date="2024" name="Genome Biol. Evol.">
        <title>Chromosome-level genome assembly of the viviparous eelpout Zoarces viviparus.</title>
        <authorList>
            <person name="Fuhrmann N."/>
            <person name="Brasseur M.V."/>
            <person name="Bakowski C.E."/>
            <person name="Podsiadlowski L."/>
            <person name="Prost S."/>
            <person name="Krehenwinkel H."/>
            <person name="Mayer C."/>
        </authorList>
    </citation>
    <scope>NUCLEOTIDE SEQUENCE [LARGE SCALE GENOMIC DNA]</scope>
    <source>
        <strain evidence="1">NO-MEL_2022_Ind0_liver</strain>
    </source>
</reference>
<comment type="caution">
    <text evidence="1">The sequence shown here is derived from an EMBL/GenBank/DDBJ whole genome shotgun (WGS) entry which is preliminary data.</text>
</comment>
<evidence type="ECO:0000313" key="2">
    <source>
        <dbReference type="Proteomes" id="UP001488805"/>
    </source>
</evidence>
<protein>
    <submittedName>
        <fullName evidence="1">Uncharacterized protein</fullName>
    </submittedName>
</protein>